<dbReference type="SUPFAM" id="SSF46689">
    <property type="entry name" value="Homeodomain-like"/>
    <property type="match status" value="2"/>
</dbReference>
<evidence type="ECO:0000313" key="5">
    <source>
        <dbReference type="EMBL" id="MBL4934334.1"/>
    </source>
</evidence>
<proteinExistence type="predicted"/>
<dbReference type="RefSeq" id="WP_202746976.1">
    <property type="nucleotide sequence ID" value="NZ_JAESWC010000001.1"/>
</dbReference>
<evidence type="ECO:0000313" key="6">
    <source>
        <dbReference type="Proteomes" id="UP000632377"/>
    </source>
</evidence>
<dbReference type="Gene3D" id="1.10.10.60">
    <property type="entry name" value="Homeodomain-like"/>
    <property type="match status" value="2"/>
</dbReference>
<dbReference type="PANTHER" id="PTHR47504:SF5">
    <property type="entry name" value="RIGHT ORIGIN-BINDING PROTEIN"/>
    <property type="match status" value="1"/>
</dbReference>
<accession>A0ABS1T4T1</accession>
<feature type="domain" description="HTH araC/xylS-type" evidence="4">
    <location>
        <begin position="11"/>
        <end position="109"/>
    </location>
</feature>
<organism evidence="5 6">
    <name type="scientific">Clostridium rhizosphaerae</name>
    <dbReference type="NCBI Taxonomy" id="2803861"/>
    <lineage>
        <taxon>Bacteria</taxon>
        <taxon>Bacillati</taxon>
        <taxon>Bacillota</taxon>
        <taxon>Clostridia</taxon>
        <taxon>Eubacteriales</taxon>
        <taxon>Clostridiaceae</taxon>
        <taxon>Clostridium</taxon>
    </lineage>
</organism>
<dbReference type="Pfam" id="PF12833">
    <property type="entry name" value="HTH_18"/>
    <property type="match status" value="1"/>
</dbReference>
<dbReference type="EMBL" id="JAESWC010000001">
    <property type="protein sequence ID" value="MBL4934334.1"/>
    <property type="molecule type" value="Genomic_DNA"/>
</dbReference>
<name>A0ABS1T4T1_9CLOT</name>
<keyword evidence="3" id="KW-0804">Transcription</keyword>
<evidence type="ECO:0000256" key="3">
    <source>
        <dbReference type="ARBA" id="ARBA00023163"/>
    </source>
</evidence>
<dbReference type="Proteomes" id="UP000632377">
    <property type="component" value="Unassembled WGS sequence"/>
</dbReference>
<dbReference type="InterPro" id="IPR009057">
    <property type="entry name" value="Homeodomain-like_sf"/>
</dbReference>
<evidence type="ECO:0000256" key="1">
    <source>
        <dbReference type="ARBA" id="ARBA00023015"/>
    </source>
</evidence>
<dbReference type="InterPro" id="IPR018060">
    <property type="entry name" value="HTH_AraC"/>
</dbReference>
<evidence type="ECO:0000256" key="2">
    <source>
        <dbReference type="ARBA" id="ARBA00023125"/>
    </source>
</evidence>
<reference evidence="5 6" key="1">
    <citation type="submission" date="2021-01" db="EMBL/GenBank/DDBJ databases">
        <title>Genome public.</title>
        <authorList>
            <person name="Liu C."/>
            <person name="Sun Q."/>
        </authorList>
    </citation>
    <scope>NUCLEOTIDE SEQUENCE [LARGE SCALE GENOMIC DNA]</scope>
    <source>
        <strain evidence="5 6">YIM B02515</strain>
    </source>
</reference>
<keyword evidence="6" id="KW-1185">Reference proteome</keyword>
<gene>
    <name evidence="5" type="ORF">JK636_01030</name>
</gene>
<evidence type="ECO:0000259" key="4">
    <source>
        <dbReference type="PROSITE" id="PS01124"/>
    </source>
</evidence>
<dbReference type="SMART" id="SM00342">
    <property type="entry name" value="HTH_ARAC"/>
    <property type="match status" value="1"/>
</dbReference>
<comment type="caution">
    <text evidence="5">The sequence shown here is derived from an EMBL/GenBank/DDBJ whole genome shotgun (WGS) entry which is preliminary data.</text>
</comment>
<keyword evidence="1" id="KW-0805">Transcription regulation</keyword>
<sequence length="302" mass="34911">MNQWEKVAAVQRMQDYIRSHIDEEIKLCDIAEASGYSLRHAVRIFKELLGRTPSDYIRAIRLTDGAKNLLRSKENVLDIAFDTHFDTHEGFIRAFSSEFGITPQKYRREKPPVKYFVQYPIKHYYSYLNSKEEENMEKENLITLCTVSIVERPKIKLLLMRAKKAQDYWSFCEECGCDWEGLFNSIECRLDNAAILELPEKLITDGTTNCAAGVEIPFNYEGKIPEGCDCIDLPECSMMYFQSEPFENEDDFGKAIDSVCKAIENYNPQQYGFDYAFELAPKYNYGASKEMGARQAVSVKRL</sequence>
<keyword evidence="2" id="KW-0238">DNA-binding</keyword>
<dbReference type="InterPro" id="IPR050959">
    <property type="entry name" value="MarA-like"/>
</dbReference>
<dbReference type="PROSITE" id="PS01124">
    <property type="entry name" value="HTH_ARAC_FAMILY_2"/>
    <property type="match status" value="1"/>
</dbReference>
<protein>
    <submittedName>
        <fullName evidence="5">Helix-turn-helix transcriptional regulator</fullName>
    </submittedName>
</protein>
<dbReference type="PANTHER" id="PTHR47504">
    <property type="entry name" value="RIGHT ORIGIN-BINDING PROTEIN"/>
    <property type="match status" value="1"/>
</dbReference>